<dbReference type="Proteomes" id="UP000315816">
    <property type="component" value="Unassembled WGS sequence"/>
</dbReference>
<evidence type="ECO:0000313" key="1">
    <source>
        <dbReference type="EMBL" id="TQV65580.1"/>
    </source>
</evidence>
<name>A0A545SKS4_9RHOB</name>
<dbReference type="AlphaFoldDB" id="A0A545SKS4"/>
<sequence>MYEDDCDALKILDSCERKAIAEWSVKDFDDHPLIFDVFPAELSIYNWGCLLTAMCREGSKDSISLRYSLMNISSIKSPVPVHIWSRSSFRLTGEEKVCSLLFLDTLDSGSEFAAELSEVRDIIEYCESVFEE</sequence>
<dbReference type="EMBL" id="VICH01000027">
    <property type="protein sequence ID" value="TQV65580.1"/>
    <property type="molecule type" value="Genomic_DNA"/>
</dbReference>
<reference evidence="1 2" key="1">
    <citation type="submission" date="2019-06" db="EMBL/GenBank/DDBJ databases">
        <title>A novel species of marine bacteria.</title>
        <authorList>
            <person name="Wang Y."/>
        </authorList>
    </citation>
    <scope>NUCLEOTIDE SEQUENCE [LARGE SCALE GENOMIC DNA]</scope>
    <source>
        <strain evidence="1 2">MA1-10</strain>
    </source>
</reference>
<protein>
    <submittedName>
        <fullName evidence="1">Uncharacterized protein</fullName>
    </submittedName>
</protein>
<proteinExistence type="predicted"/>
<dbReference type="RefSeq" id="WP_185961012.1">
    <property type="nucleotide sequence ID" value="NZ_ML660037.1"/>
</dbReference>
<evidence type="ECO:0000313" key="2">
    <source>
        <dbReference type="Proteomes" id="UP000315816"/>
    </source>
</evidence>
<gene>
    <name evidence="1" type="ORF">FIL88_16600</name>
</gene>
<comment type="caution">
    <text evidence="1">The sequence shown here is derived from an EMBL/GenBank/DDBJ whole genome shotgun (WGS) entry which is preliminary data.</text>
</comment>
<organism evidence="1 2">
    <name type="scientific">Aliiroseovarius halocynthiae</name>
    <dbReference type="NCBI Taxonomy" id="985055"/>
    <lineage>
        <taxon>Bacteria</taxon>
        <taxon>Pseudomonadati</taxon>
        <taxon>Pseudomonadota</taxon>
        <taxon>Alphaproteobacteria</taxon>
        <taxon>Rhodobacterales</taxon>
        <taxon>Paracoccaceae</taxon>
        <taxon>Aliiroseovarius</taxon>
    </lineage>
</organism>
<accession>A0A545SKS4</accession>
<keyword evidence="2" id="KW-1185">Reference proteome</keyword>